<dbReference type="GO" id="GO:0030409">
    <property type="term" value="F:glutamate formimidoyltransferase activity"/>
    <property type="evidence" value="ECO:0007669"/>
    <property type="project" value="UniProtKB-EC"/>
</dbReference>
<protein>
    <recommendedName>
        <fullName evidence="3">glutamate formimidoyltransferase</fullName>
        <ecNumber evidence="3">2.1.2.5</ecNumber>
    </recommendedName>
</protein>
<dbReference type="InterPro" id="IPR051623">
    <property type="entry name" value="FTCD"/>
</dbReference>
<evidence type="ECO:0000256" key="4">
    <source>
        <dbReference type="ARBA" id="ARBA00022490"/>
    </source>
</evidence>
<evidence type="ECO:0000256" key="5">
    <source>
        <dbReference type="ARBA" id="ARBA00022679"/>
    </source>
</evidence>
<dbReference type="GO" id="GO:0019557">
    <property type="term" value="P:L-histidine catabolic process to glutamate and formate"/>
    <property type="evidence" value="ECO:0007669"/>
    <property type="project" value="UniProtKB-UniPathway"/>
</dbReference>
<accession>A0A381QXX1</accession>
<comment type="pathway">
    <text evidence="2">Amino-acid degradation; L-histidine degradation into L-glutamate; L-glutamate from N-formimidoyl-L-glutamate (transferase route): step 1/1.</text>
</comment>
<dbReference type="Pfam" id="PF07837">
    <property type="entry name" value="FTCD_N"/>
    <property type="match status" value="1"/>
</dbReference>
<dbReference type="SUPFAM" id="SSF55116">
    <property type="entry name" value="Formiminotransferase domain of formiminotransferase-cyclodeaminase"/>
    <property type="match status" value="2"/>
</dbReference>
<dbReference type="NCBIfam" id="TIGR02024">
    <property type="entry name" value="FtcD"/>
    <property type="match status" value="1"/>
</dbReference>
<dbReference type="UniPathway" id="UPA00379">
    <property type="reaction ID" value="UER00555"/>
</dbReference>
<dbReference type="InterPro" id="IPR037064">
    <property type="entry name" value="Formiminotransferase_N_sf"/>
</dbReference>
<dbReference type="GO" id="GO:0005542">
    <property type="term" value="F:folic acid binding"/>
    <property type="evidence" value="ECO:0007669"/>
    <property type="project" value="UniProtKB-KW"/>
</dbReference>
<evidence type="ECO:0000256" key="7">
    <source>
        <dbReference type="ARBA" id="ARBA00022954"/>
    </source>
</evidence>
<comment type="subcellular location">
    <subcellularLocation>
        <location evidence="1">Cytoplasm</location>
    </subcellularLocation>
</comment>
<evidence type="ECO:0000256" key="1">
    <source>
        <dbReference type="ARBA" id="ARBA00004496"/>
    </source>
</evidence>
<dbReference type="GO" id="GO:0019556">
    <property type="term" value="P:L-histidine catabolic process to glutamate and formamide"/>
    <property type="evidence" value="ECO:0007669"/>
    <property type="project" value="UniProtKB-UniPathway"/>
</dbReference>
<keyword evidence="7" id="KW-0290">Folate-binding</keyword>
<evidence type="ECO:0000256" key="3">
    <source>
        <dbReference type="ARBA" id="ARBA00012252"/>
    </source>
</evidence>
<evidence type="ECO:0000256" key="6">
    <source>
        <dbReference type="ARBA" id="ARBA00022808"/>
    </source>
</evidence>
<keyword evidence="5" id="KW-0808">Transferase</keyword>
<evidence type="ECO:0000259" key="8">
    <source>
        <dbReference type="SMART" id="SM01221"/>
    </source>
</evidence>
<dbReference type="Pfam" id="PF02971">
    <property type="entry name" value="FTCD"/>
    <property type="match status" value="1"/>
</dbReference>
<dbReference type="InterPro" id="IPR022384">
    <property type="entry name" value="FormiminoTrfase_cat_dom_sf"/>
</dbReference>
<dbReference type="GO" id="GO:0005737">
    <property type="term" value="C:cytoplasm"/>
    <property type="evidence" value="ECO:0007669"/>
    <property type="project" value="UniProtKB-SubCell"/>
</dbReference>
<evidence type="ECO:0000259" key="9">
    <source>
        <dbReference type="SMART" id="SM01222"/>
    </source>
</evidence>
<dbReference type="EC" id="2.1.2.5" evidence="3"/>
<feature type="domain" description="Formiminotransferase N-terminal subdomain" evidence="9">
    <location>
        <begin position="3"/>
        <end position="178"/>
    </location>
</feature>
<evidence type="ECO:0000313" key="10">
    <source>
        <dbReference type="EMBL" id="SUZ84261.1"/>
    </source>
</evidence>
<dbReference type="InterPro" id="IPR013802">
    <property type="entry name" value="Formiminotransferase_C"/>
</dbReference>
<dbReference type="SMART" id="SM01222">
    <property type="entry name" value="FTCD_N"/>
    <property type="match status" value="1"/>
</dbReference>
<dbReference type="Gene3D" id="3.30.70.670">
    <property type="entry name" value="Formiminotransferase, C-terminal subdomain"/>
    <property type="match status" value="1"/>
</dbReference>
<dbReference type="PANTHER" id="PTHR12234:SF1">
    <property type="entry name" value="FORMIMINOTRANSFERASE N-TERMINAL SUBDOMAIN-CONTAINING PROTEIN"/>
    <property type="match status" value="1"/>
</dbReference>
<dbReference type="Gene3D" id="3.30.990.10">
    <property type="entry name" value="Formiminotransferase, N-terminal subdomain"/>
    <property type="match status" value="1"/>
</dbReference>
<keyword evidence="6" id="KW-0369">Histidine metabolism</keyword>
<dbReference type="InterPro" id="IPR012886">
    <property type="entry name" value="Formiminotransferase_N"/>
</dbReference>
<organism evidence="10">
    <name type="scientific">marine metagenome</name>
    <dbReference type="NCBI Taxonomy" id="408172"/>
    <lineage>
        <taxon>unclassified sequences</taxon>
        <taxon>metagenomes</taxon>
        <taxon>ecological metagenomes</taxon>
    </lineage>
</organism>
<feature type="domain" description="Formiminotransferase C-terminal subdomain" evidence="8">
    <location>
        <begin position="179"/>
        <end position="293"/>
    </location>
</feature>
<dbReference type="InterPro" id="IPR004227">
    <property type="entry name" value="Formiminotransferase_cat"/>
</dbReference>
<evidence type="ECO:0000256" key="2">
    <source>
        <dbReference type="ARBA" id="ARBA00005082"/>
    </source>
</evidence>
<dbReference type="EMBL" id="UINC01001587">
    <property type="protein sequence ID" value="SUZ84261.1"/>
    <property type="molecule type" value="Genomic_DNA"/>
</dbReference>
<sequence>MIPVLEAVPNFSEGRDLEKVEALVDTIARKGVDILDWSADPDHHRSVVTYIGDPRSVISASIAAAEFAVREFDLSRHRGLHPRIGALDVLPFVPLRGLLMSDAIAAAHEVGQAIASLGVPVFFYGEASNPPGRGLAELRRGGIEALQDGFHENRKPDLPSSAKFPHTTAGATCVGARDVLLAWNVLVAGIDEEQAKVIASKVRERDGGFSGVRALGLYLHQREQAQISMNIEDTMRTAPTAVYEEITQAVSEMAGEIVEIEVIGMAPDALVLPGSESRLDLLNLDPKRVLSFRVNEYVQTREGWAEVPEDLS</sequence>
<proteinExistence type="predicted"/>
<reference evidence="10" key="1">
    <citation type="submission" date="2018-05" db="EMBL/GenBank/DDBJ databases">
        <authorList>
            <person name="Lanie J.A."/>
            <person name="Ng W.-L."/>
            <person name="Kazmierczak K.M."/>
            <person name="Andrzejewski T.M."/>
            <person name="Davidsen T.M."/>
            <person name="Wayne K.J."/>
            <person name="Tettelin H."/>
            <person name="Glass J.I."/>
            <person name="Rusch D."/>
            <person name="Podicherti R."/>
            <person name="Tsui H.-C.T."/>
            <person name="Winkler M.E."/>
        </authorList>
    </citation>
    <scope>NUCLEOTIDE SEQUENCE</scope>
</reference>
<dbReference type="AlphaFoldDB" id="A0A381QXX1"/>
<keyword evidence="4" id="KW-0963">Cytoplasm</keyword>
<name>A0A381QXX1_9ZZZZ</name>
<dbReference type="InterPro" id="IPR037070">
    <property type="entry name" value="Formiminotransferase_C_sf"/>
</dbReference>
<gene>
    <name evidence="10" type="ORF">METZ01_LOCUS37115</name>
</gene>
<dbReference type="PANTHER" id="PTHR12234">
    <property type="entry name" value="FORMIMINOTRANSFERASE-CYCLODEAMINASE"/>
    <property type="match status" value="1"/>
</dbReference>
<dbReference type="SMART" id="SM01221">
    <property type="entry name" value="FTCD"/>
    <property type="match status" value="1"/>
</dbReference>